<dbReference type="AlphaFoldDB" id="A0AA39HTA6"/>
<dbReference type="PANTHER" id="PTHR31107:SF2">
    <property type="entry name" value="CYTOCHROME C OXIDASE ASSEMBLY FACTOR 8"/>
    <property type="match status" value="1"/>
</dbReference>
<keyword evidence="4" id="KW-0809">Transit peptide</keyword>
<dbReference type="EMBL" id="JAUCMV010000003">
    <property type="protein sequence ID" value="KAK0411120.1"/>
    <property type="molecule type" value="Genomic_DNA"/>
</dbReference>
<gene>
    <name evidence="7" type="ORF">QR680_005492</name>
</gene>
<dbReference type="GO" id="GO:0005743">
    <property type="term" value="C:mitochondrial inner membrane"/>
    <property type="evidence" value="ECO:0007669"/>
    <property type="project" value="UniProtKB-SubCell"/>
</dbReference>
<reference evidence="7" key="1">
    <citation type="submission" date="2023-06" db="EMBL/GenBank/DDBJ databases">
        <title>Genomic analysis of the entomopathogenic nematode Steinernema hermaphroditum.</title>
        <authorList>
            <person name="Schwarz E.M."/>
            <person name="Heppert J.K."/>
            <person name="Baniya A."/>
            <person name="Schwartz H.T."/>
            <person name="Tan C.-H."/>
            <person name="Antoshechkin I."/>
            <person name="Sternberg P.W."/>
            <person name="Goodrich-Blair H."/>
            <person name="Dillman A.R."/>
        </authorList>
    </citation>
    <scope>NUCLEOTIDE SEQUENCE</scope>
    <source>
        <strain evidence="7">PS9179</strain>
        <tissue evidence="7">Whole animal</tissue>
    </source>
</reference>
<evidence type="ECO:0000313" key="8">
    <source>
        <dbReference type="Proteomes" id="UP001175271"/>
    </source>
</evidence>
<dbReference type="GO" id="GO:0097193">
    <property type="term" value="P:intrinsic apoptotic signaling pathway"/>
    <property type="evidence" value="ECO:0007669"/>
    <property type="project" value="InterPro"/>
</dbReference>
<dbReference type="Pfam" id="PF10231">
    <property type="entry name" value="COA8"/>
    <property type="match status" value="1"/>
</dbReference>
<dbReference type="PANTHER" id="PTHR31107">
    <property type="entry name" value="APOPTOGENIC PROTEIN 1, MITOCHONDRIAL"/>
    <property type="match status" value="1"/>
</dbReference>
<evidence type="ECO:0000256" key="5">
    <source>
        <dbReference type="ARBA" id="ARBA00023128"/>
    </source>
</evidence>
<sequence length="140" mass="16999">MTSNPVPPVRLDSRYDWVGPPDKQSKIRPIKLRRVHNETATEKNYRLAREELNDWNSRFWTEHNSLFERRRAEFVADKKKQLSRIEHVSANDMSEFYRGFLNEQYASLAAYNRQWYKRNFSLIWPALKVNLIRFGRLLRR</sequence>
<comment type="similarity">
    <text evidence="2">Belongs to the COA8 family.</text>
</comment>
<keyword evidence="3" id="KW-0999">Mitochondrion inner membrane</keyword>
<keyword evidence="8" id="KW-1185">Reference proteome</keyword>
<evidence type="ECO:0000256" key="2">
    <source>
        <dbReference type="ARBA" id="ARBA00005453"/>
    </source>
</evidence>
<dbReference type="Proteomes" id="UP001175271">
    <property type="component" value="Unassembled WGS sequence"/>
</dbReference>
<evidence type="ECO:0000256" key="3">
    <source>
        <dbReference type="ARBA" id="ARBA00022792"/>
    </source>
</evidence>
<comment type="subcellular location">
    <subcellularLocation>
        <location evidence="1">Mitochondrion inner membrane</location>
        <topology evidence="1">Peripheral membrane protein</topology>
        <orientation evidence="1">Matrix side</orientation>
    </subcellularLocation>
</comment>
<evidence type="ECO:0000313" key="7">
    <source>
        <dbReference type="EMBL" id="KAK0411120.1"/>
    </source>
</evidence>
<evidence type="ECO:0008006" key="9">
    <source>
        <dbReference type="Google" id="ProtNLM"/>
    </source>
</evidence>
<comment type="caution">
    <text evidence="7">The sequence shown here is derived from an EMBL/GenBank/DDBJ whole genome shotgun (WGS) entry which is preliminary data.</text>
</comment>
<proteinExistence type="inferred from homology"/>
<dbReference type="InterPro" id="IPR018796">
    <property type="entry name" value="COA8"/>
</dbReference>
<accession>A0AA39HTA6</accession>
<protein>
    <recommendedName>
        <fullName evidence="9">Apoptogenic protein 1, mitochondrial</fullName>
    </recommendedName>
</protein>
<evidence type="ECO:0000256" key="4">
    <source>
        <dbReference type="ARBA" id="ARBA00022946"/>
    </source>
</evidence>
<evidence type="ECO:0000256" key="1">
    <source>
        <dbReference type="ARBA" id="ARBA00004443"/>
    </source>
</evidence>
<organism evidence="7 8">
    <name type="scientific">Steinernema hermaphroditum</name>
    <dbReference type="NCBI Taxonomy" id="289476"/>
    <lineage>
        <taxon>Eukaryota</taxon>
        <taxon>Metazoa</taxon>
        <taxon>Ecdysozoa</taxon>
        <taxon>Nematoda</taxon>
        <taxon>Chromadorea</taxon>
        <taxon>Rhabditida</taxon>
        <taxon>Tylenchina</taxon>
        <taxon>Panagrolaimomorpha</taxon>
        <taxon>Strongyloidoidea</taxon>
        <taxon>Steinernematidae</taxon>
        <taxon>Steinernema</taxon>
    </lineage>
</organism>
<evidence type="ECO:0000256" key="6">
    <source>
        <dbReference type="ARBA" id="ARBA00023136"/>
    </source>
</evidence>
<keyword evidence="6" id="KW-0472">Membrane</keyword>
<keyword evidence="5" id="KW-0496">Mitochondrion</keyword>
<name>A0AA39HTA6_9BILA</name>